<dbReference type="CDD" id="cd18109">
    <property type="entry name" value="SpoU-like_RNA-MTase"/>
    <property type="match status" value="1"/>
</dbReference>
<evidence type="ECO:0000256" key="1">
    <source>
        <dbReference type="ARBA" id="ARBA00007228"/>
    </source>
</evidence>
<evidence type="ECO:0000313" key="6">
    <source>
        <dbReference type="Proteomes" id="UP000199448"/>
    </source>
</evidence>
<protein>
    <submittedName>
        <fullName evidence="5">RNA methyltransferase, TrmH family</fullName>
    </submittedName>
</protein>
<dbReference type="InterPro" id="IPR051259">
    <property type="entry name" value="rRNA_Methyltransferase"/>
</dbReference>
<dbReference type="PANTHER" id="PTHR43191">
    <property type="entry name" value="RRNA METHYLTRANSFERASE 3"/>
    <property type="match status" value="1"/>
</dbReference>
<dbReference type="GO" id="GO:0005737">
    <property type="term" value="C:cytoplasm"/>
    <property type="evidence" value="ECO:0007669"/>
    <property type="project" value="UniProtKB-ARBA"/>
</dbReference>
<dbReference type="PANTHER" id="PTHR43191:SF2">
    <property type="entry name" value="RRNA METHYLTRANSFERASE 3, MITOCHONDRIAL"/>
    <property type="match status" value="1"/>
</dbReference>
<comment type="similarity">
    <text evidence="1">Belongs to the class IV-like SAM-binding methyltransferase superfamily. RNA methyltransferase TrmH family.</text>
</comment>
<evidence type="ECO:0000256" key="2">
    <source>
        <dbReference type="ARBA" id="ARBA00022603"/>
    </source>
</evidence>
<feature type="domain" description="RNA 2-O ribose methyltransferase substrate binding" evidence="4">
    <location>
        <begin position="26"/>
        <end position="90"/>
    </location>
</feature>
<dbReference type="InterPro" id="IPR029028">
    <property type="entry name" value="Alpha/beta_knot_MTases"/>
</dbReference>
<dbReference type="InterPro" id="IPR029064">
    <property type="entry name" value="Ribosomal_eL30-like_sf"/>
</dbReference>
<proteinExistence type="inferred from homology"/>
<dbReference type="InterPro" id="IPR053888">
    <property type="entry name" value="MRM3-like_sub_bind"/>
</dbReference>
<dbReference type="InterPro" id="IPR001537">
    <property type="entry name" value="SpoU_MeTrfase"/>
</dbReference>
<evidence type="ECO:0000256" key="3">
    <source>
        <dbReference type="ARBA" id="ARBA00022679"/>
    </source>
</evidence>
<dbReference type="Proteomes" id="UP000199448">
    <property type="component" value="Unassembled WGS sequence"/>
</dbReference>
<evidence type="ECO:0000259" key="4">
    <source>
        <dbReference type="SMART" id="SM00967"/>
    </source>
</evidence>
<name>A0A1H5NYE0_9FLAO</name>
<sequence>MFSKSQIKLINSLAQKKYRRKHGLFTVEGKKGIFELLDSSLQLHSLFTTEDIFDAERAKTHFIEEAELKKISNLSTPQTALAVFHIPQPTAPEAEGLIVALDNVQDPGNLGTIIRMCDWFGVNELVCSEGTVDCYNPKVVQATMGSIARVNVNYLSLPDFLKKIQGKMPVYGAFLEGENLYSRELDARGIIVMGNEANGISSDVESYVTQKLLIPQLGALQKTESLNVATATAIFLSEFRRRDLTGK</sequence>
<keyword evidence="6" id="KW-1185">Reference proteome</keyword>
<dbReference type="GO" id="GO:0032259">
    <property type="term" value="P:methylation"/>
    <property type="evidence" value="ECO:0007669"/>
    <property type="project" value="UniProtKB-KW"/>
</dbReference>
<dbReference type="Gene3D" id="3.30.1330.30">
    <property type="match status" value="1"/>
</dbReference>
<dbReference type="Pfam" id="PF22435">
    <property type="entry name" value="MRM3-like_sub_bind"/>
    <property type="match status" value="1"/>
</dbReference>
<dbReference type="SUPFAM" id="SSF55315">
    <property type="entry name" value="L30e-like"/>
    <property type="match status" value="1"/>
</dbReference>
<dbReference type="RefSeq" id="WP_093113803.1">
    <property type="nucleotide sequence ID" value="NZ_FNGG01000007.1"/>
</dbReference>
<dbReference type="SUPFAM" id="SSF75217">
    <property type="entry name" value="alpha/beta knot"/>
    <property type="match status" value="1"/>
</dbReference>
<dbReference type="InterPro" id="IPR013123">
    <property type="entry name" value="SpoU_subst-bd"/>
</dbReference>
<evidence type="ECO:0000313" key="5">
    <source>
        <dbReference type="EMBL" id="SEF06616.1"/>
    </source>
</evidence>
<accession>A0A1H5NYE0</accession>
<gene>
    <name evidence="5" type="ORF">SAMN04488034_10710</name>
</gene>
<dbReference type="STRING" id="390640.SAMN04488034_10710"/>
<dbReference type="GO" id="GO:0003723">
    <property type="term" value="F:RNA binding"/>
    <property type="evidence" value="ECO:0007669"/>
    <property type="project" value="InterPro"/>
</dbReference>
<reference evidence="5 6" key="1">
    <citation type="submission" date="2016-10" db="EMBL/GenBank/DDBJ databases">
        <authorList>
            <person name="de Groot N.N."/>
        </authorList>
    </citation>
    <scope>NUCLEOTIDE SEQUENCE [LARGE SCALE GENOMIC DNA]</scope>
    <source>
        <strain evidence="5 6">DSM 23553</strain>
    </source>
</reference>
<keyword evidence="2 5" id="KW-0489">Methyltransferase</keyword>
<dbReference type="Pfam" id="PF00588">
    <property type="entry name" value="SpoU_methylase"/>
    <property type="match status" value="1"/>
</dbReference>
<dbReference type="SMART" id="SM00967">
    <property type="entry name" value="SpoU_sub_bind"/>
    <property type="match status" value="1"/>
</dbReference>
<keyword evidence="3 5" id="KW-0808">Transferase</keyword>
<organism evidence="5 6">
    <name type="scientific">Salinimicrobium catena</name>
    <dbReference type="NCBI Taxonomy" id="390640"/>
    <lineage>
        <taxon>Bacteria</taxon>
        <taxon>Pseudomonadati</taxon>
        <taxon>Bacteroidota</taxon>
        <taxon>Flavobacteriia</taxon>
        <taxon>Flavobacteriales</taxon>
        <taxon>Flavobacteriaceae</taxon>
        <taxon>Salinimicrobium</taxon>
    </lineage>
</organism>
<dbReference type="Gene3D" id="3.40.1280.10">
    <property type="match status" value="1"/>
</dbReference>
<dbReference type="EMBL" id="FNUG01000007">
    <property type="protein sequence ID" value="SEF06616.1"/>
    <property type="molecule type" value="Genomic_DNA"/>
</dbReference>
<dbReference type="OrthoDB" id="9785673at2"/>
<dbReference type="InterPro" id="IPR029026">
    <property type="entry name" value="tRNA_m1G_MTases_N"/>
</dbReference>
<dbReference type="AlphaFoldDB" id="A0A1H5NYE0"/>
<dbReference type="GO" id="GO:0006396">
    <property type="term" value="P:RNA processing"/>
    <property type="evidence" value="ECO:0007669"/>
    <property type="project" value="InterPro"/>
</dbReference>
<dbReference type="GO" id="GO:0008173">
    <property type="term" value="F:RNA methyltransferase activity"/>
    <property type="evidence" value="ECO:0007669"/>
    <property type="project" value="InterPro"/>
</dbReference>